<gene>
    <name evidence="8" type="ORF">CHLRE_12g514000v5</name>
</gene>
<dbReference type="Gramene" id="PNW75133">
    <property type="protein sequence ID" value="PNW75133"/>
    <property type="gene ID" value="CHLRE_12g514000v5"/>
</dbReference>
<feature type="region of interest" description="Disordered" evidence="6">
    <location>
        <begin position="76"/>
        <end position="105"/>
    </location>
</feature>
<proteinExistence type="predicted"/>
<feature type="region of interest" description="Disordered" evidence="6">
    <location>
        <begin position="124"/>
        <end position="153"/>
    </location>
</feature>
<dbReference type="PROSITE" id="PS50922">
    <property type="entry name" value="TLC"/>
    <property type="match status" value="1"/>
</dbReference>
<dbReference type="Proteomes" id="UP000006906">
    <property type="component" value="Chromosome 12"/>
</dbReference>
<dbReference type="PaxDb" id="3055-EDO96738"/>
<dbReference type="Pfam" id="PF03798">
    <property type="entry name" value="TRAM_LAG1_CLN8"/>
    <property type="match status" value="1"/>
</dbReference>
<dbReference type="GO" id="GO:0005783">
    <property type="term" value="C:endoplasmic reticulum"/>
    <property type="evidence" value="ECO:0000318"/>
    <property type="project" value="GO_Central"/>
</dbReference>
<comment type="subcellular location">
    <subcellularLocation>
        <location evidence="1">Membrane</location>
        <topology evidence="1">Multi-pass membrane protein</topology>
    </subcellularLocation>
</comment>
<dbReference type="InParanoid" id="A8JHB3"/>
<dbReference type="STRING" id="3055.A8JHB3"/>
<dbReference type="GO" id="GO:0050291">
    <property type="term" value="F:sphingosine N-acyltransferase activity"/>
    <property type="evidence" value="ECO:0000318"/>
    <property type="project" value="GO_Central"/>
</dbReference>
<feature type="compositionally biased region" description="Low complexity" evidence="6">
    <location>
        <begin position="126"/>
        <end position="150"/>
    </location>
</feature>
<evidence type="ECO:0000313" key="8">
    <source>
        <dbReference type="EMBL" id="PNW75133.1"/>
    </source>
</evidence>
<dbReference type="GeneID" id="5728520"/>
<evidence type="ECO:0000256" key="4">
    <source>
        <dbReference type="ARBA" id="ARBA00023136"/>
    </source>
</evidence>
<evidence type="ECO:0000256" key="6">
    <source>
        <dbReference type="SAM" id="MobiDB-lite"/>
    </source>
</evidence>
<dbReference type="OrthoDB" id="506011at2759"/>
<keyword evidence="3 7" id="KW-1133">Transmembrane helix</keyword>
<evidence type="ECO:0000256" key="2">
    <source>
        <dbReference type="ARBA" id="ARBA00022692"/>
    </source>
</evidence>
<keyword evidence="2 5" id="KW-0812">Transmembrane</keyword>
<keyword evidence="9" id="KW-1185">Reference proteome</keyword>
<reference evidence="8 9" key="1">
    <citation type="journal article" date="2007" name="Science">
        <title>The Chlamydomonas genome reveals the evolution of key animal and plant functions.</title>
        <authorList>
            <person name="Merchant S.S."/>
            <person name="Prochnik S.E."/>
            <person name="Vallon O."/>
            <person name="Harris E.H."/>
            <person name="Karpowicz S.J."/>
            <person name="Witman G.B."/>
            <person name="Terry A."/>
            <person name="Salamov A."/>
            <person name="Fritz-Laylin L.K."/>
            <person name="Marechal-Drouard L."/>
            <person name="Marshall W.F."/>
            <person name="Qu L.H."/>
            <person name="Nelson D.R."/>
            <person name="Sanderfoot A.A."/>
            <person name="Spalding M.H."/>
            <person name="Kapitonov V.V."/>
            <person name="Ren Q."/>
            <person name="Ferris P."/>
            <person name="Lindquist E."/>
            <person name="Shapiro H."/>
            <person name="Lucas S.M."/>
            <person name="Grimwood J."/>
            <person name="Schmutz J."/>
            <person name="Cardol P."/>
            <person name="Cerutti H."/>
            <person name="Chanfreau G."/>
            <person name="Chen C.L."/>
            <person name="Cognat V."/>
            <person name="Croft M.T."/>
            <person name="Dent R."/>
            <person name="Dutcher S."/>
            <person name="Fernandez E."/>
            <person name="Fukuzawa H."/>
            <person name="Gonzalez-Ballester D."/>
            <person name="Gonzalez-Halphen D."/>
            <person name="Hallmann A."/>
            <person name="Hanikenne M."/>
            <person name="Hippler M."/>
            <person name="Inwood W."/>
            <person name="Jabbari K."/>
            <person name="Kalanon M."/>
            <person name="Kuras R."/>
            <person name="Lefebvre P.A."/>
            <person name="Lemaire S.D."/>
            <person name="Lobanov A.V."/>
            <person name="Lohr M."/>
            <person name="Manuell A."/>
            <person name="Meier I."/>
            <person name="Mets L."/>
            <person name="Mittag M."/>
            <person name="Mittelmeier T."/>
            <person name="Moroney J.V."/>
            <person name="Moseley J."/>
            <person name="Napoli C."/>
            <person name="Nedelcu A.M."/>
            <person name="Niyogi K."/>
            <person name="Novoselov S.V."/>
            <person name="Paulsen I.T."/>
            <person name="Pazour G."/>
            <person name="Purton S."/>
            <person name="Ral J.P."/>
            <person name="Riano-Pachon D.M."/>
            <person name="Riekhof W."/>
            <person name="Rymarquis L."/>
            <person name="Schroda M."/>
            <person name="Stern D."/>
            <person name="Umen J."/>
            <person name="Willows R."/>
            <person name="Wilson N."/>
            <person name="Zimmer S.L."/>
            <person name="Allmer J."/>
            <person name="Balk J."/>
            <person name="Bisova K."/>
            <person name="Chen C.J."/>
            <person name="Elias M."/>
            <person name="Gendler K."/>
            <person name="Hauser C."/>
            <person name="Lamb M.R."/>
            <person name="Ledford H."/>
            <person name="Long J.C."/>
            <person name="Minagawa J."/>
            <person name="Page M.D."/>
            <person name="Pan J."/>
            <person name="Pootakham W."/>
            <person name="Roje S."/>
            <person name="Rose A."/>
            <person name="Stahlberg E."/>
            <person name="Terauchi A.M."/>
            <person name="Yang P."/>
            <person name="Ball S."/>
            <person name="Bowler C."/>
            <person name="Dieckmann C.L."/>
            <person name="Gladyshev V.N."/>
            <person name="Green P."/>
            <person name="Jorgensen R."/>
            <person name="Mayfield S."/>
            <person name="Mueller-Roeber B."/>
            <person name="Rajamani S."/>
            <person name="Sayre R.T."/>
            <person name="Brokstein P."/>
            <person name="Dubchak I."/>
            <person name="Goodstein D."/>
            <person name="Hornick L."/>
            <person name="Huang Y.W."/>
            <person name="Jhaveri J."/>
            <person name="Luo Y."/>
            <person name="Martinez D."/>
            <person name="Ngau W.C."/>
            <person name="Otillar B."/>
            <person name="Poliakov A."/>
            <person name="Porter A."/>
            <person name="Szajkowski L."/>
            <person name="Werner G."/>
            <person name="Zhou K."/>
            <person name="Grigoriev I.V."/>
            <person name="Rokhsar D.S."/>
            <person name="Grossman A.R."/>
        </authorList>
    </citation>
    <scope>NUCLEOTIDE SEQUENCE [LARGE SCALE GENOMIC DNA]</scope>
    <source>
        <strain evidence="9">CC-503</strain>
    </source>
</reference>
<dbReference type="PANTHER" id="PTHR12560:SF0">
    <property type="entry name" value="LD18904P"/>
    <property type="match status" value="1"/>
</dbReference>
<sequence length="381" mass="41193">MAFGLLGAALAPGLAEPGSALGLWDFSVAGWVALLLLLLRRVYDITFTPWLARRLLARPADGTILGAEAVEPACDVAPSPAGPVARTWDSASERDEEEKAEDVPTAVPAGGARLRRMVPRGDEVMAASSPGGKPATAAATSSTPAPAAASVDTETAEAVHKRAAATADSMWIAALNLALVLGAWWVIATHNGGCTPWSTWDCFGHWPNHPVMMSQRWYIVLSFAYYLYELAGTVLGCGTKLKNDMVAHHIVTMALLVLGYVTNIIRMQVTWQALFDISNPILHTAKALNASGVKAVARLKWGVFILFALSFLVCRVLAGPYSIIWPSFTVAPQWLPPSLCYPCWALMIFVYILQLIWFYKIVEIAVKGDKAVRKHTAVAKR</sequence>
<feature type="transmembrane region" description="Helical" evidence="7">
    <location>
        <begin position="170"/>
        <end position="187"/>
    </location>
</feature>
<dbReference type="GO" id="GO:0005789">
    <property type="term" value="C:endoplasmic reticulum membrane"/>
    <property type="evidence" value="ECO:0007669"/>
    <property type="project" value="UniProtKB-SubCell"/>
</dbReference>
<evidence type="ECO:0000256" key="7">
    <source>
        <dbReference type="SAM" id="Phobius"/>
    </source>
</evidence>
<evidence type="ECO:0000256" key="1">
    <source>
        <dbReference type="ARBA" id="ARBA00004141"/>
    </source>
</evidence>
<dbReference type="InterPro" id="IPR016439">
    <property type="entry name" value="Lag1/Lac1-like"/>
</dbReference>
<feature type="transmembrane region" description="Helical" evidence="7">
    <location>
        <begin position="25"/>
        <end position="43"/>
    </location>
</feature>
<dbReference type="RefSeq" id="XP_001703000.1">
    <property type="nucleotide sequence ID" value="XM_001702948.2"/>
</dbReference>
<evidence type="ECO:0000256" key="5">
    <source>
        <dbReference type="PROSITE-ProRule" id="PRU00205"/>
    </source>
</evidence>
<keyword evidence="4 5" id="KW-0472">Membrane</keyword>
<dbReference type="GO" id="GO:0046513">
    <property type="term" value="P:ceramide biosynthetic process"/>
    <property type="evidence" value="ECO:0000318"/>
    <property type="project" value="GO_Central"/>
</dbReference>
<organism evidence="8 9">
    <name type="scientific">Chlamydomonas reinhardtii</name>
    <name type="common">Chlamydomonas smithii</name>
    <dbReference type="NCBI Taxonomy" id="3055"/>
    <lineage>
        <taxon>Eukaryota</taxon>
        <taxon>Viridiplantae</taxon>
        <taxon>Chlorophyta</taxon>
        <taxon>core chlorophytes</taxon>
        <taxon>Chlorophyceae</taxon>
        <taxon>CS clade</taxon>
        <taxon>Chlamydomonadales</taxon>
        <taxon>Chlamydomonadaceae</taxon>
        <taxon>Chlamydomonas</taxon>
    </lineage>
</organism>
<protein>
    <submittedName>
        <fullName evidence="8">Uncharacterized protein</fullName>
    </submittedName>
</protein>
<dbReference type="eggNOG" id="KOG1607">
    <property type="taxonomic scope" value="Eukaryota"/>
</dbReference>
<feature type="transmembrane region" description="Helical" evidence="7">
    <location>
        <begin position="301"/>
        <end position="318"/>
    </location>
</feature>
<accession>A8JHB3</accession>
<dbReference type="AlphaFoldDB" id="A8JHB3"/>
<dbReference type="KEGG" id="cre:CHLRE_12g514000v5"/>
<dbReference type="InterPro" id="IPR006634">
    <property type="entry name" value="TLC-dom"/>
</dbReference>
<name>A8JHB3_CHLRE</name>
<dbReference type="HOGENOM" id="CLU_726394_0_0_1"/>
<dbReference type="PANTHER" id="PTHR12560">
    <property type="entry name" value="LONGEVITY ASSURANCE FACTOR 1 LAG1"/>
    <property type="match status" value="1"/>
</dbReference>
<evidence type="ECO:0000256" key="3">
    <source>
        <dbReference type="ARBA" id="ARBA00022989"/>
    </source>
</evidence>
<dbReference type="EMBL" id="CM008973">
    <property type="protein sequence ID" value="PNW75133.1"/>
    <property type="molecule type" value="Genomic_DNA"/>
</dbReference>
<feature type="transmembrane region" description="Helical" evidence="7">
    <location>
        <begin position="339"/>
        <end position="359"/>
    </location>
</feature>
<evidence type="ECO:0000313" key="9">
    <source>
        <dbReference type="Proteomes" id="UP000006906"/>
    </source>
</evidence>
<feature type="transmembrane region" description="Helical" evidence="7">
    <location>
        <begin position="217"/>
        <end position="238"/>
    </location>
</feature>
<dbReference type="SMART" id="SM00724">
    <property type="entry name" value="TLC"/>
    <property type="match status" value="1"/>
</dbReference>